<evidence type="ECO:0000256" key="1">
    <source>
        <dbReference type="SAM" id="MobiDB-lite"/>
    </source>
</evidence>
<accession>A0A9Q0XWG6</accession>
<proteinExistence type="predicted"/>
<sequence>MDEPETTSVLENKAPQPPGTPPAVKKEIGPHSGQEEKEVDGEKEAAAERNTTGKAEKTKKPLEEEGTHSGVESGEAEESKVPGI</sequence>
<feature type="region of interest" description="Disordered" evidence="1">
    <location>
        <begin position="1"/>
        <end position="84"/>
    </location>
</feature>
<feature type="compositionally biased region" description="Basic and acidic residues" evidence="1">
    <location>
        <begin position="24"/>
        <end position="47"/>
    </location>
</feature>
<organism evidence="2 3">
    <name type="scientific">Phrynocephalus forsythii</name>
    <dbReference type="NCBI Taxonomy" id="171643"/>
    <lineage>
        <taxon>Eukaryota</taxon>
        <taxon>Metazoa</taxon>
        <taxon>Chordata</taxon>
        <taxon>Craniata</taxon>
        <taxon>Vertebrata</taxon>
        <taxon>Euteleostomi</taxon>
        <taxon>Lepidosauria</taxon>
        <taxon>Squamata</taxon>
        <taxon>Bifurcata</taxon>
        <taxon>Unidentata</taxon>
        <taxon>Episquamata</taxon>
        <taxon>Toxicofera</taxon>
        <taxon>Iguania</taxon>
        <taxon>Acrodonta</taxon>
        <taxon>Agamidae</taxon>
        <taxon>Agaminae</taxon>
        <taxon>Phrynocephalus</taxon>
    </lineage>
</organism>
<evidence type="ECO:0000313" key="2">
    <source>
        <dbReference type="EMBL" id="KAJ7332133.1"/>
    </source>
</evidence>
<dbReference type="EMBL" id="JAPFRF010000005">
    <property type="protein sequence ID" value="KAJ7332133.1"/>
    <property type="molecule type" value="Genomic_DNA"/>
</dbReference>
<name>A0A9Q0XWG6_9SAUR</name>
<dbReference type="AlphaFoldDB" id="A0A9Q0XWG6"/>
<comment type="caution">
    <text evidence="2">The sequence shown here is derived from an EMBL/GenBank/DDBJ whole genome shotgun (WGS) entry which is preliminary data.</text>
</comment>
<feature type="compositionally biased region" description="Basic and acidic residues" evidence="1">
    <location>
        <begin position="54"/>
        <end position="67"/>
    </location>
</feature>
<gene>
    <name evidence="2" type="ORF">JRQ81_014313</name>
</gene>
<keyword evidence="3" id="KW-1185">Reference proteome</keyword>
<evidence type="ECO:0000313" key="3">
    <source>
        <dbReference type="Proteomes" id="UP001142489"/>
    </source>
</evidence>
<protein>
    <submittedName>
        <fullName evidence="2">Uncharacterized protein</fullName>
    </submittedName>
</protein>
<feature type="compositionally biased region" description="Polar residues" evidence="1">
    <location>
        <begin position="1"/>
        <end position="10"/>
    </location>
</feature>
<dbReference type="Proteomes" id="UP001142489">
    <property type="component" value="Unassembled WGS sequence"/>
</dbReference>
<reference evidence="2" key="1">
    <citation type="journal article" date="2023" name="DNA Res.">
        <title>Chromosome-level genome assembly of Phrynocephalus forsythii using third-generation DNA sequencing and Hi-C analysis.</title>
        <authorList>
            <person name="Qi Y."/>
            <person name="Zhao W."/>
            <person name="Zhao Y."/>
            <person name="Niu C."/>
            <person name="Cao S."/>
            <person name="Zhang Y."/>
        </authorList>
    </citation>
    <scope>NUCLEOTIDE SEQUENCE</scope>
    <source>
        <tissue evidence="2">Muscle</tissue>
    </source>
</reference>